<dbReference type="Gene3D" id="3.10.180.10">
    <property type="entry name" value="2,3-Dihydroxybiphenyl 1,2-Dioxygenase, domain 1"/>
    <property type="match status" value="1"/>
</dbReference>
<protein>
    <submittedName>
        <fullName evidence="1">VOC family protein</fullName>
    </submittedName>
</protein>
<dbReference type="AlphaFoldDB" id="A0A7X1KDJ1"/>
<reference evidence="1 2" key="1">
    <citation type="submission" date="2020-08" db="EMBL/GenBank/DDBJ databases">
        <title>The genome sequence of Novosphingobium flavum 4Y4.</title>
        <authorList>
            <person name="Liu Y."/>
        </authorList>
    </citation>
    <scope>NUCLEOTIDE SEQUENCE [LARGE SCALE GENOMIC DNA]</scope>
    <source>
        <strain evidence="1 2">4Y4</strain>
    </source>
</reference>
<organism evidence="1 2">
    <name type="scientific">Novosphingobium aerophilum</name>
    <dbReference type="NCBI Taxonomy" id="2839843"/>
    <lineage>
        <taxon>Bacteria</taxon>
        <taxon>Pseudomonadati</taxon>
        <taxon>Pseudomonadota</taxon>
        <taxon>Alphaproteobacteria</taxon>
        <taxon>Sphingomonadales</taxon>
        <taxon>Sphingomonadaceae</taxon>
        <taxon>Novosphingobium</taxon>
    </lineage>
</organism>
<keyword evidence="2" id="KW-1185">Reference proteome</keyword>
<accession>A0A7X1KDJ1</accession>
<dbReference type="Pfam" id="PF13669">
    <property type="entry name" value="Glyoxalase_4"/>
    <property type="match status" value="1"/>
</dbReference>
<gene>
    <name evidence="1" type="ORF">H7F49_17175</name>
</gene>
<proteinExistence type="predicted"/>
<evidence type="ECO:0000313" key="2">
    <source>
        <dbReference type="Proteomes" id="UP000520156"/>
    </source>
</evidence>
<comment type="caution">
    <text evidence="1">The sequence shown here is derived from an EMBL/GenBank/DDBJ whole genome shotgun (WGS) entry which is preliminary data.</text>
</comment>
<dbReference type="Proteomes" id="UP000520156">
    <property type="component" value="Unassembled WGS sequence"/>
</dbReference>
<name>A0A7X1KDJ1_9SPHN</name>
<sequence length="154" mass="16667">MESLGEIFHHGLIVDDLAAAMARVGAAAGTEWTAVRKFDPLPVWTPDEGRGEIRLTVAYSCEGPLRIELVESVPGTPYDRLRAFGRSHLGVWVESVGAAVETLLAQGWHVLVAGAGPRHGYGSMAYLGREGSPVIELVGTELRGFMAEWWATRP</sequence>
<dbReference type="InterPro" id="IPR029068">
    <property type="entry name" value="Glyas_Bleomycin-R_OHBP_Dase"/>
</dbReference>
<evidence type="ECO:0000313" key="1">
    <source>
        <dbReference type="EMBL" id="MBC2653420.1"/>
    </source>
</evidence>
<dbReference type="EMBL" id="JACLAU010000047">
    <property type="protein sequence ID" value="MBC2653420.1"/>
    <property type="molecule type" value="Genomic_DNA"/>
</dbReference>
<dbReference type="SUPFAM" id="SSF54593">
    <property type="entry name" value="Glyoxalase/Bleomycin resistance protein/Dihydroxybiphenyl dioxygenase"/>
    <property type="match status" value="1"/>
</dbReference>
<dbReference type="RefSeq" id="WP_185684796.1">
    <property type="nucleotide sequence ID" value="NZ_JACLAU010000047.1"/>
</dbReference>